<gene>
    <name evidence="1" type="ORF">G3T16_18935</name>
</gene>
<evidence type="ECO:0000313" key="1">
    <source>
        <dbReference type="EMBL" id="QIB67169.1"/>
    </source>
</evidence>
<dbReference type="EMBL" id="CP048711">
    <property type="protein sequence ID" value="QIB67169.1"/>
    <property type="molecule type" value="Genomic_DNA"/>
</dbReference>
<reference evidence="1 2" key="1">
    <citation type="submission" date="2020-02" db="EMBL/GenBank/DDBJ databases">
        <title>Genome sequencing for Kineobactrum sp. M2.</title>
        <authorList>
            <person name="Park S.-J."/>
        </authorList>
    </citation>
    <scope>NUCLEOTIDE SEQUENCE [LARGE SCALE GENOMIC DNA]</scope>
    <source>
        <strain evidence="1 2">M2</strain>
    </source>
</reference>
<keyword evidence="2" id="KW-1185">Reference proteome</keyword>
<dbReference type="AlphaFoldDB" id="A0A6C0U764"/>
<evidence type="ECO:0000313" key="2">
    <source>
        <dbReference type="Proteomes" id="UP000477680"/>
    </source>
</evidence>
<name>A0A6C0U764_9GAMM</name>
<organism evidence="1 2">
    <name type="scientific">Kineobactrum salinum</name>
    <dbReference type="NCBI Taxonomy" id="2708301"/>
    <lineage>
        <taxon>Bacteria</taxon>
        <taxon>Pseudomonadati</taxon>
        <taxon>Pseudomonadota</taxon>
        <taxon>Gammaproteobacteria</taxon>
        <taxon>Cellvibrionales</taxon>
        <taxon>Halieaceae</taxon>
        <taxon>Kineobactrum</taxon>
    </lineage>
</organism>
<protein>
    <recommendedName>
        <fullName evidence="3">N-acetyltransferase domain-containing protein</fullName>
    </recommendedName>
</protein>
<dbReference type="KEGG" id="kim:G3T16_18935"/>
<evidence type="ECO:0008006" key="3">
    <source>
        <dbReference type="Google" id="ProtNLM"/>
    </source>
</evidence>
<dbReference type="Proteomes" id="UP000477680">
    <property type="component" value="Chromosome"/>
</dbReference>
<sequence>MLVLRRVETAHTADAIDFAAIYIARALQHDGGENDVDGISDELVSGGLTLWLIIDEEARMVVGAVTTGFVQYLEKVTMEIRTLSTIVPREQWVPLFDILVEWAHGHGCAEIEMTGRPGWKKVLPALGFGERSVTMVKEVRGG</sequence>
<proteinExistence type="predicted"/>
<accession>A0A6C0U764</accession>
<dbReference type="RefSeq" id="WP_163496596.1">
    <property type="nucleotide sequence ID" value="NZ_CP048711.1"/>
</dbReference>